<name>A0A7X0I9F4_9ACTN</name>
<keyword evidence="2" id="KW-1185">Reference proteome</keyword>
<evidence type="ECO:0000313" key="2">
    <source>
        <dbReference type="Proteomes" id="UP000555564"/>
    </source>
</evidence>
<dbReference type="Proteomes" id="UP000555564">
    <property type="component" value="Unassembled WGS sequence"/>
</dbReference>
<organism evidence="1 2">
    <name type="scientific">Sphaerisporangium rubeum</name>
    <dbReference type="NCBI Taxonomy" id="321317"/>
    <lineage>
        <taxon>Bacteria</taxon>
        <taxon>Bacillati</taxon>
        <taxon>Actinomycetota</taxon>
        <taxon>Actinomycetes</taxon>
        <taxon>Streptosporangiales</taxon>
        <taxon>Streptosporangiaceae</taxon>
        <taxon>Sphaerisporangium</taxon>
    </lineage>
</organism>
<reference evidence="1 2" key="1">
    <citation type="submission" date="2020-08" db="EMBL/GenBank/DDBJ databases">
        <title>Sequencing the genomes of 1000 actinobacteria strains.</title>
        <authorList>
            <person name="Klenk H.-P."/>
        </authorList>
    </citation>
    <scope>NUCLEOTIDE SEQUENCE [LARGE SCALE GENOMIC DNA]</scope>
    <source>
        <strain evidence="1 2">DSM 44936</strain>
    </source>
</reference>
<dbReference type="RefSeq" id="WP_184978313.1">
    <property type="nucleotide sequence ID" value="NZ_BAAALO010000060.1"/>
</dbReference>
<sequence length="336" mass="37837">MTLPQPPDECWEHSPEAADHPLAGLLSVWRAEHCDPSLFDPLIKLCAEAIPDTAGPQSLVRFARGFHDFTIDLLGEKPEEEREPVRVARRHAFRQVVLGVERLDQMLGELDTGPLMRTVVQTRSGIVHCGRVRPGEYLVAAARDVDDLELTDRRLCTLVTKIRNELHGLSDEDPGGYSDALVSLERSGPISNRPGESAFSPDVRQVMDANLSVDDLHYLALYKDWRPVYSCDVFDAPRLKSAFFTMTRHRRRELYDDLVHKARRDINHLGRSVRDVIGAGPIRIVLDVESGAVYTHVLDLDGDFLVGVTLRQSAVFRAEKRMQKVVQHILRSPADN</sequence>
<dbReference type="EMBL" id="JACHIU010000001">
    <property type="protein sequence ID" value="MBB6471046.1"/>
    <property type="molecule type" value="Genomic_DNA"/>
</dbReference>
<gene>
    <name evidence="1" type="ORF">BJ992_000477</name>
</gene>
<comment type="caution">
    <text evidence="1">The sequence shown here is derived from an EMBL/GenBank/DDBJ whole genome shotgun (WGS) entry which is preliminary data.</text>
</comment>
<protein>
    <submittedName>
        <fullName evidence="1">Uncharacterized protein</fullName>
    </submittedName>
</protein>
<proteinExistence type="predicted"/>
<accession>A0A7X0I9F4</accession>
<evidence type="ECO:0000313" key="1">
    <source>
        <dbReference type="EMBL" id="MBB6471046.1"/>
    </source>
</evidence>
<dbReference type="AlphaFoldDB" id="A0A7X0I9F4"/>